<name>A0AAD3SFR3_NEPGR</name>
<feature type="region of interest" description="Disordered" evidence="1">
    <location>
        <begin position="1"/>
        <end position="36"/>
    </location>
</feature>
<gene>
    <name evidence="2" type="ORF">Nepgr_012406</name>
</gene>
<feature type="region of interest" description="Disordered" evidence="1">
    <location>
        <begin position="62"/>
        <end position="95"/>
    </location>
</feature>
<comment type="caution">
    <text evidence="2">The sequence shown here is derived from an EMBL/GenBank/DDBJ whole genome shotgun (WGS) entry which is preliminary data.</text>
</comment>
<dbReference type="Proteomes" id="UP001279734">
    <property type="component" value="Unassembled WGS sequence"/>
</dbReference>
<evidence type="ECO:0000313" key="3">
    <source>
        <dbReference type="Proteomes" id="UP001279734"/>
    </source>
</evidence>
<evidence type="ECO:0000313" key="2">
    <source>
        <dbReference type="EMBL" id="GMH10565.1"/>
    </source>
</evidence>
<evidence type="ECO:0000256" key="1">
    <source>
        <dbReference type="SAM" id="MobiDB-lite"/>
    </source>
</evidence>
<reference evidence="2" key="1">
    <citation type="submission" date="2023-05" db="EMBL/GenBank/DDBJ databases">
        <title>Nepenthes gracilis genome sequencing.</title>
        <authorList>
            <person name="Fukushima K."/>
        </authorList>
    </citation>
    <scope>NUCLEOTIDE SEQUENCE</scope>
    <source>
        <strain evidence="2">SING2019-196</strain>
    </source>
</reference>
<organism evidence="2 3">
    <name type="scientific">Nepenthes gracilis</name>
    <name type="common">Slender pitcher plant</name>
    <dbReference type="NCBI Taxonomy" id="150966"/>
    <lineage>
        <taxon>Eukaryota</taxon>
        <taxon>Viridiplantae</taxon>
        <taxon>Streptophyta</taxon>
        <taxon>Embryophyta</taxon>
        <taxon>Tracheophyta</taxon>
        <taxon>Spermatophyta</taxon>
        <taxon>Magnoliopsida</taxon>
        <taxon>eudicotyledons</taxon>
        <taxon>Gunneridae</taxon>
        <taxon>Pentapetalae</taxon>
        <taxon>Caryophyllales</taxon>
        <taxon>Nepenthaceae</taxon>
        <taxon>Nepenthes</taxon>
    </lineage>
</organism>
<keyword evidence="3" id="KW-1185">Reference proteome</keyword>
<dbReference type="EMBL" id="BSYO01000010">
    <property type="protein sequence ID" value="GMH10565.1"/>
    <property type="molecule type" value="Genomic_DNA"/>
</dbReference>
<proteinExistence type="predicted"/>
<accession>A0AAD3SFR3</accession>
<dbReference type="AlphaFoldDB" id="A0AAD3SFR3"/>
<protein>
    <submittedName>
        <fullName evidence="2">Uncharacterized protein</fullName>
    </submittedName>
</protein>
<sequence length="95" mass="10193">MLIGIPSCPPQADRQVKTSESIPDDHSAPSDKPANHTVIFIPSKASKPAILTEKSVPPNPIYDICPTQPAKDQIAPNCHSIPGKPSNRPNLPNRP</sequence>